<dbReference type="RefSeq" id="WP_013256277.1">
    <property type="nucleotide sequence ID" value="NC_014364.1"/>
</dbReference>
<evidence type="ECO:0000313" key="1">
    <source>
        <dbReference type="EMBL" id="ADK82818.1"/>
    </source>
</evidence>
<dbReference type="Proteomes" id="UP000002318">
    <property type="component" value="Chromosome"/>
</dbReference>
<name>E1R7W3_SEDSS</name>
<gene>
    <name evidence="1" type="ordered locus">Spirs_3732</name>
</gene>
<sequence>MNSALERRISGDWFDVREVSTDPVAAAKAAGLSVSLLQREADELRSCIEEGIIEYKTSVLRRVLAPLASLAYDSRGLDSVIGGAATTGGGIWASLQQRRIASGRLAEAEQKIKEGETPSGKSDVFVPSNPTELLRAVQRLFTEAPEKRQEAAGKMILLQLKQYHQEMEKLKELLASIPEEKRGALKENFAYRLRDILRKVGQGYVTLIEKEDSDGGQRGTGPMLERIDKKTFASMTKLFHKEAELFSRIRSTLLFVADERFRSRQILLSLEGIEKELHDLFEKERQYYRTLAPFGEDARRLGVEIAVRIREIALESAEALTKE</sequence>
<dbReference type="AlphaFoldDB" id="E1R7W3"/>
<proteinExistence type="predicted"/>
<dbReference type="KEGG" id="ssm:Spirs_3732"/>
<dbReference type="EMBL" id="CP002116">
    <property type="protein sequence ID" value="ADK82818.1"/>
    <property type="molecule type" value="Genomic_DNA"/>
</dbReference>
<reference evidence="1 2" key="1">
    <citation type="journal article" date="2010" name="Stand. Genomic Sci.">
        <title>Complete genome sequence of Spirochaeta smaragdinae type strain (SEBR 4228).</title>
        <authorList>
            <person name="Mavromatis K."/>
            <person name="Yasawong M."/>
            <person name="Chertkov O."/>
            <person name="Lapidus A."/>
            <person name="Lucas S."/>
            <person name="Nolan M."/>
            <person name="Del Rio T.G."/>
            <person name="Tice H."/>
            <person name="Cheng J.F."/>
            <person name="Pitluck S."/>
            <person name="Liolios K."/>
            <person name="Ivanova N."/>
            <person name="Tapia R."/>
            <person name="Han C."/>
            <person name="Bruce D."/>
            <person name="Goodwin L."/>
            <person name="Pati A."/>
            <person name="Chen A."/>
            <person name="Palaniappan K."/>
            <person name="Land M."/>
            <person name="Hauser L."/>
            <person name="Chang Y.J."/>
            <person name="Jeffries C.D."/>
            <person name="Detter J.C."/>
            <person name="Rohde M."/>
            <person name="Brambilla E."/>
            <person name="Spring S."/>
            <person name="Goker M."/>
            <person name="Sikorski J."/>
            <person name="Woyke T."/>
            <person name="Bristow J."/>
            <person name="Eisen J.A."/>
            <person name="Markowitz V."/>
            <person name="Hugenholtz P."/>
            <person name="Klenk H.P."/>
            <person name="Kyrpides N.C."/>
        </authorList>
    </citation>
    <scope>NUCLEOTIDE SEQUENCE [LARGE SCALE GENOMIC DNA]</scope>
    <source>
        <strain evidence="2">DSM 11293 / JCM 15392 / SEBR 4228</strain>
    </source>
</reference>
<evidence type="ECO:0000313" key="2">
    <source>
        <dbReference type="Proteomes" id="UP000002318"/>
    </source>
</evidence>
<dbReference type="STRING" id="573413.Spirs_3732"/>
<protein>
    <submittedName>
        <fullName evidence="1">Uncharacterized protein</fullName>
    </submittedName>
</protein>
<dbReference type="HOGENOM" id="CLU_860273_0_0_12"/>
<dbReference type="OrthoDB" id="9818171at2"/>
<organism evidence="1 2">
    <name type="scientific">Sediminispirochaeta smaragdinae (strain DSM 11293 / JCM 15392 / SEBR 4228)</name>
    <name type="common">Spirochaeta smaragdinae</name>
    <dbReference type="NCBI Taxonomy" id="573413"/>
    <lineage>
        <taxon>Bacteria</taxon>
        <taxon>Pseudomonadati</taxon>
        <taxon>Spirochaetota</taxon>
        <taxon>Spirochaetia</taxon>
        <taxon>Spirochaetales</taxon>
        <taxon>Spirochaetaceae</taxon>
        <taxon>Sediminispirochaeta</taxon>
    </lineage>
</organism>
<keyword evidence="2" id="KW-1185">Reference proteome</keyword>
<accession>E1R7W3</accession>